<protein>
    <submittedName>
        <fullName evidence="3">Methyltransferase</fullName>
    </submittedName>
</protein>
<dbReference type="EMBL" id="CP021255">
    <property type="protein sequence ID" value="AVD72005.1"/>
    <property type="molecule type" value="Genomic_DNA"/>
</dbReference>
<dbReference type="Pfam" id="PF10119">
    <property type="entry name" value="MethyTransf_Reg"/>
    <property type="match status" value="1"/>
</dbReference>
<evidence type="ECO:0000259" key="1">
    <source>
        <dbReference type="Pfam" id="PF10119"/>
    </source>
</evidence>
<dbReference type="AlphaFoldDB" id="A0A2L1GQN6"/>
<dbReference type="RefSeq" id="WP_104937210.1">
    <property type="nucleotide sequence ID" value="NZ_CP021255.1"/>
</dbReference>
<dbReference type="Proteomes" id="UP000239867">
    <property type="component" value="Chromosome"/>
</dbReference>
<dbReference type="Gene3D" id="3.40.50.150">
    <property type="entry name" value="Vaccinia Virus protein VP39"/>
    <property type="match status" value="1"/>
</dbReference>
<dbReference type="OrthoDB" id="5449367at2"/>
<evidence type="ECO:0000259" key="2">
    <source>
        <dbReference type="Pfam" id="PF13649"/>
    </source>
</evidence>
<reference evidence="3 4" key="1">
    <citation type="journal article" date="2018" name="MBio">
        <title>Insights into the evolution of host association through the isolation and characterization of a novel human periodontal pathobiont, Desulfobulbus oralis.</title>
        <authorList>
            <person name="Cross K.L."/>
            <person name="Chirania P."/>
            <person name="Xiong W."/>
            <person name="Beall C.J."/>
            <person name="Elkins J.G."/>
            <person name="Giannone R.J."/>
            <person name="Griffen A.L."/>
            <person name="Guss A.M."/>
            <person name="Hettich R.L."/>
            <person name="Joshi S.S."/>
            <person name="Mokrzan E.M."/>
            <person name="Martin R.K."/>
            <person name="Zhulin I.B."/>
            <person name="Leys E.J."/>
            <person name="Podar M."/>
        </authorList>
    </citation>
    <scope>NUCLEOTIDE SEQUENCE [LARGE SCALE GENOMIC DNA]</scope>
    <source>
        <strain evidence="3 4">ORNL</strain>
    </source>
</reference>
<name>A0A2L1GQN6_9BACT</name>
<gene>
    <name evidence="3" type="ORF">CAY53_11415</name>
</gene>
<dbReference type="SUPFAM" id="SSF53335">
    <property type="entry name" value="S-adenosyl-L-methionine-dependent methyltransferases"/>
    <property type="match status" value="1"/>
</dbReference>
<keyword evidence="3" id="KW-0808">Transferase</keyword>
<dbReference type="KEGG" id="deo:CAY53_11415"/>
<sequence length="511" mass="58928">MSDWTEGYFTDVGYTFGYYRELNPLHAKIALQDYNVACPEVRSACELGFGQGLSVNIHAAASTVQWYGTDFMPEQTAFAQKMAAASGVHVQLCNDSFESFAKRKDLPDFDFIGLHGIWSWISNNNRRVIVDFLKKKLKPGGVLYISYNTLPGWADFLSLRHLMTQYMVSTADPRQHRLEQVRECIAFLDRFLATNPGFALVNPNIRNRLKSMHKKDAHYLAHEYFNRDWYPMHFTDIVQWFQSTQLEYICSARYLYHINGFNISSEQEAFLQSITDPVFRESVNDFMINRQFRWDYWVKEPREMNKKERESILQNQQYILTMPVSEVSLQVTEALGKVDLEPEIYKPILELMSDYQPRTLRQIEEELQGKTLKFKQLYQGIVVLLGKGCMEPVQAEESMHQTKAQTEGLNAFLCNQSKASNDIAFLSSPLTGGGIAVSRVEQLFLQNFRQGQRETQQWVEYAWQQLSAGGSKVVKEGHILNSPEENLAELHSLAARFAKERLPMLRVLGIV</sequence>
<dbReference type="InterPro" id="IPR018773">
    <property type="entry name" value="MeTrfase_reg_dom_prd"/>
</dbReference>
<dbReference type="InterPro" id="IPR041698">
    <property type="entry name" value="Methyltransf_25"/>
</dbReference>
<dbReference type="Pfam" id="PF13649">
    <property type="entry name" value="Methyltransf_25"/>
    <property type="match status" value="1"/>
</dbReference>
<keyword evidence="4" id="KW-1185">Reference proteome</keyword>
<evidence type="ECO:0000313" key="3">
    <source>
        <dbReference type="EMBL" id="AVD72005.1"/>
    </source>
</evidence>
<dbReference type="GO" id="GO:0008168">
    <property type="term" value="F:methyltransferase activity"/>
    <property type="evidence" value="ECO:0007669"/>
    <property type="project" value="UniProtKB-KW"/>
</dbReference>
<feature type="domain" description="Methyltransferase regulatory" evidence="1">
    <location>
        <begin position="217"/>
        <end position="299"/>
    </location>
</feature>
<dbReference type="InterPro" id="IPR029063">
    <property type="entry name" value="SAM-dependent_MTases_sf"/>
</dbReference>
<organism evidence="3 4">
    <name type="scientific">Desulfobulbus oralis</name>
    <dbReference type="NCBI Taxonomy" id="1986146"/>
    <lineage>
        <taxon>Bacteria</taxon>
        <taxon>Pseudomonadati</taxon>
        <taxon>Thermodesulfobacteriota</taxon>
        <taxon>Desulfobulbia</taxon>
        <taxon>Desulfobulbales</taxon>
        <taxon>Desulfobulbaceae</taxon>
        <taxon>Desulfobulbus</taxon>
    </lineage>
</organism>
<evidence type="ECO:0000313" key="4">
    <source>
        <dbReference type="Proteomes" id="UP000239867"/>
    </source>
</evidence>
<feature type="domain" description="Methyltransferase" evidence="2">
    <location>
        <begin position="46"/>
        <end position="141"/>
    </location>
</feature>
<keyword evidence="3" id="KW-0489">Methyltransferase</keyword>
<proteinExistence type="predicted"/>
<dbReference type="GO" id="GO:0032259">
    <property type="term" value="P:methylation"/>
    <property type="evidence" value="ECO:0007669"/>
    <property type="project" value="UniProtKB-KW"/>
</dbReference>
<accession>A0A2L1GQN6</accession>
<dbReference type="CDD" id="cd02440">
    <property type="entry name" value="AdoMet_MTases"/>
    <property type="match status" value="1"/>
</dbReference>